<dbReference type="STRING" id="1234595.C725_0855"/>
<dbReference type="GO" id="GO:0008410">
    <property type="term" value="F:CoA-transferase activity"/>
    <property type="evidence" value="ECO:0007669"/>
    <property type="project" value="TreeGrafter"/>
</dbReference>
<dbReference type="SUPFAM" id="SSF89796">
    <property type="entry name" value="CoA-transferase family III (CaiB/BaiF)"/>
    <property type="match status" value="1"/>
</dbReference>
<dbReference type="RefSeq" id="WP_088711638.1">
    <property type="nucleotide sequence ID" value="NZ_NFZT01000001.1"/>
</dbReference>
<keyword evidence="1 3" id="KW-0808">Transferase</keyword>
<name>A0A219B506_9SPHN</name>
<dbReference type="OrthoDB" id="5720311at2"/>
<dbReference type="Pfam" id="PF02515">
    <property type="entry name" value="CoA_transf_3"/>
    <property type="match status" value="1"/>
</dbReference>
<reference evidence="4" key="1">
    <citation type="submission" date="2017-05" db="EMBL/GenBank/DDBJ databases">
        <authorList>
            <person name="Lin X."/>
        </authorList>
    </citation>
    <scope>NUCLEOTIDE SEQUENCE [LARGE SCALE GENOMIC DNA]</scope>
    <source>
        <strain evidence="4">JLT2012</strain>
    </source>
</reference>
<accession>A0A219B506</accession>
<organism evidence="3 4">
    <name type="scientific">Pacificimonas flava</name>
    <dbReference type="NCBI Taxonomy" id="1234595"/>
    <lineage>
        <taxon>Bacteria</taxon>
        <taxon>Pseudomonadati</taxon>
        <taxon>Pseudomonadota</taxon>
        <taxon>Alphaproteobacteria</taxon>
        <taxon>Sphingomonadales</taxon>
        <taxon>Sphingosinicellaceae</taxon>
        <taxon>Pacificimonas</taxon>
    </lineage>
</organism>
<gene>
    <name evidence="3" type="ORF">B5C34_04855</name>
</gene>
<dbReference type="InterPro" id="IPR003673">
    <property type="entry name" value="CoA-Trfase_fam_III"/>
</dbReference>
<dbReference type="PANTHER" id="PTHR48207:SF3">
    <property type="entry name" value="SUCCINATE--HYDROXYMETHYLGLUTARATE COA-TRANSFERASE"/>
    <property type="match status" value="1"/>
</dbReference>
<dbReference type="EMBL" id="NFZT01000001">
    <property type="protein sequence ID" value="OWV32848.1"/>
    <property type="molecule type" value="Genomic_DNA"/>
</dbReference>
<evidence type="ECO:0000313" key="4">
    <source>
        <dbReference type="Proteomes" id="UP000198462"/>
    </source>
</evidence>
<dbReference type="Gene3D" id="3.40.50.10540">
    <property type="entry name" value="Crotonobetainyl-coa:carnitine coa-transferase, domain 1"/>
    <property type="match status" value="1"/>
</dbReference>
<dbReference type="AlphaFoldDB" id="A0A219B506"/>
<dbReference type="Gene3D" id="3.30.1540.10">
    <property type="entry name" value="formyl-coa transferase, domain 3"/>
    <property type="match status" value="1"/>
</dbReference>
<dbReference type="PANTHER" id="PTHR48207">
    <property type="entry name" value="SUCCINATE--HYDROXYMETHYLGLUTARATE COA-TRANSFERASE"/>
    <property type="match status" value="1"/>
</dbReference>
<proteinExistence type="predicted"/>
<dbReference type="InterPro" id="IPR023606">
    <property type="entry name" value="CoA-Trfase_III_dom_1_sf"/>
</dbReference>
<feature type="region of interest" description="Disordered" evidence="2">
    <location>
        <begin position="383"/>
        <end position="408"/>
    </location>
</feature>
<evidence type="ECO:0000313" key="3">
    <source>
        <dbReference type="EMBL" id="OWV32848.1"/>
    </source>
</evidence>
<dbReference type="Proteomes" id="UP000198462">
    <property type="component" value="Unassembled WGS sequence"/>
</dbReference>
<evidence type="ECO:0000256" key="2">
    <source>
        <dbReference type="SAM" id="MobiDB-lite"/>
    </source>
</evidence>
<feature type="compositionally biased region" description="Basic and acidic residues" evidence="2">
    <location>
        <begin position="387"/>
        <end position="396"/>
    </location>
</feature>
<dbReference type="InterPro" id="IPR050483">
    <property type="entry name" value="CoA-transferase_III_domain"/>
</dbReference>
<protein>
    <submittedName>
        <fullName evidence="3">CoA transferase</fullName>
    </submittedName>
</protein>
<keyword evidence="4" id="KW-1185">Reference proteome</keyword>
<dbReference type="InterPro" id="IPR044855">
    <property type="entry name" value="CoA-Trfase_III_dom3_sf"/>
</dbReference>
<comment type="caution">
    <text evidence="3">The sequence shown here is derived from an EMBL/GenBank/DDBJ whole genome shotgun (WGS) entry which is preliminary data.</text>
</comment>
<sequence length="408" mass="43686">MTRTRQAPLTGRKVLDLSRVLAGPWCTMILGDLGADVTKVENPNGGDDTRGWGPPFAAGEAAYYLCANRNKKSIALDFSKAEGQEIVRALAAEADILVENYKAGGLRKYGLDYDSLKEINPRLVYCSVTGYGHDSPLRERAGYDYVIQAEGGLMSVTGPKDGAPHKVGVAVADLFTGMAAAQACLAALIAADRDGEGQHLDIALYDAQLAMLANVGSAYLVSGDEPGRYGNGHATVVPYDLFDAKDGAIVIAIGNDRQFARFAAEVMKRPDIADDPRFAANSARVEHRDALMREMRPEVAARPATYWLDGMRRHGIPCAQVRGVGEALTAPETRARDMVKRVAHPLAGELELIGSPLKFGATPIVDFTPPPLLGEHSEEILSGLGREGPEIAELQRRGVIGSPPSKDP</sequence>
<evidence type="ECO:0000256" key="1">
    <source>
        <dbReference type="ARBA" id="ARBA00022679"/>
    </source>
</evidence>